<reference evidence="4 5" key="1">
    <citation type="submission" date="2020-01" db="EMBL/GenBank/DDBJ databases">
        <title>Whole-genome sequence of Heliobacterium undosum DSM 13378.</title>
        <authorList>
            <person name="Kyndt J.A."/>
            <person name="Meyer T.E."/>
        </authorList>
    </citation>
    <scope>NUCLEOTIDE SEQUENCE [LARGE SCALE GENOMIC DNA]</scope>
    <source>
        <strain evidence="4 5">DSM 13378</strain>
    </source>
</reference>
<evidence type="ECO:0000313" key="4">
    <source>
        <dbReference type="EMBL" id="MZP29482.1"/>
    </source>
</evidence>
<dbReference type="InterPro" id="IPR044005">
    <property type="entry name" value="DZR_2"/>
</dbReference>
<dbReference type="OrthoDB" id="9779910at2"/>
<name>A0A845KZH1_9FIRM</name>
<evidence type="ECO:0000313" key="5">
    <source>
        <dbReference type="Proteomes" id="UP000463470"/>
    </source>
</evidence>
<feature type="domain" description="Double zinc ribbon" evidence="3">
    <location>
        <begin position="13"/>
        <end position="73"/>
    </location>
</feature>
<keyword evidence="5" id="KW-1185">Reference proteome</keyword>
<dbReference type="InterPro" id="IPR029057">
    <property type="entry name" value="PRTase-like"/>
</dbReference>
<dbReference type="InterPro" id="IPR000836">
    <property type="entry name" value="PRTase_dom"/>
</dbReference>
<dbReference type="Pfam" id="PF18912">
    <property type="entry name" value="DZR_2"/>
    <property type="match status" value="1"/>
</dbReference>
<dbReference type="AlphaFoldDB" id="A0A845KZH1"/>
<dbReference type="CDD" id="cd06223">
    <property type="entry name" value="PRTases_typeI"/>
    <property type="match status" value="1"/>
</dbReference>
<dbReference type="PANTHER" id="PTHR47505">
    <property type="entry name" value="DNA UTILIZATION PROTEIN YHGH"/>
    <property type="match status" value="1"/>
</dbReference>
<comment type="similarity">
    <text evidence="1">Belongs to the ComF/GntX family.</text>
</comment>
<dbReference type="SUPFAM" id="SSF53271">
    <property type="entry name" value="PRTase-like"/>
    <property type="match status" value="1"/>
</dbReference>
<dbReference type="Gene3D" id="3.40.50.2020">
    <property type="match status" value="1"/>
</dbReference>
<dbReference type="Proteomes" id="UP000463470">
    <property type="component" value="Unassembled WGS sequence"/>
</dbReference>
<proteinExistence type="inferred from homology"/>
<dbReference type="RefSeq" id="WP_161256999.1">
    <property type="nucleotide sequence ID" value="NZ_WXEY01000005.1"/>
</dbReference>
<dbReference type="PANTHER" id="PTHR47505:SF1">
    <property type="entry name" value="DNA UTILIZATION PROTEIN YHGH"/>
    <property type="match status" value="1"/>
</dbReference>
<comment type="caution">
    <text evidence="4">The sequence shown here is derived from an EMBL/GenBank/DDBJ whole genome shotgun (WGS) entry which is preliminary data.</text>
</comment>
<sequence>MGASFSIRDLLCLDTLFPAAPECPLCRLTSGGAGRSGICRRCLATMEGSRARLARCNRCGKYVQEEGRCADCRLREPCFLMAWSIGPYEGLLRQCIHDLKYQGFRGVARPLGRLMAERMWAQIPGGSWRNPWGDLRGAVLTPIPLHPEKLYRRNFNQAFLLAEAVSEAAGFPVFDMLARREDRAAQAHLGRQERLRNLQGQFYVKEESIGGLSSTPRSSPTPRPSPFTRPSPSGRPGLSSRLGSASPVIIVDDVYTTGATVQEAAQALRQAGVTRMYVLTAAAGMGL</sequence>
<feature type="compositionally biased region" description="Low complexity" evidence="2">
    <location>
        <begin position="230"/>
        <end position="241"/>
    </location>
</feature>
<organism evidence="4 5">
    <name type="scientific">Heliomicrobium undosum</name>
    <dbReference type="NCBI Taxonomy" id="121734"/>
    <lineage>
        <taxon>Bacteria</taxon>
        <taxon>Bacillati</taxon>
        <taxon>Bacillota</taxon>
        <taxon>Clostridia</taxon>
        <taxon>Eubacteriales</taxon>
        <taxon>Heliobacteriaceae</taxon>
        <taxon>Heliomicrobium</taxon>
    </lineage>
</organism>
<gene>
    <name evidence="4" type="ORF">GTO91_07155</name>
</gene>
<evidence type="ECO:0000256" key="1">
    <source>
        <dbReference type="ARBA" id="ARBA00008007"/>
    </source>
</evidence>
<feature type="region of interest" description="Disordered" evidence="2">
    <location>
        <begin position="209"/>
        <end position="241"/>
    </location>
</feature>
<accession>A0A845KZH1</accession>
<evidence type="ECO:0000256" key="2">
    <source>
        <dbReference type="SAM" id="MobiDB-lite"/>
    </source>
</evidence>
<dbReference type="EMBL" id="WXEY01000005">
    <property type="protein sequence ID" value="MZP29482.1"/>
    <property type="molecule type" value="Genomic_DNA"/>
</dbReference>
<evidence type="ECO:0000259" key="3">
    <source>
        <dbReference type="Pfam" id="PF18912"/>
    </source>
</evidence>
<feature type="compositionally biased region" description="Pro residues" evidence="2">
    <location>
        <begin position="219"/>
        <end position="229"/>
    </location>
</feature>
<dbReference type="InterPro" id="IPR051910">
    <property type="entry name" value="ComF/GntX_DNA_util-trans"/>
</dbReference>
<protein>
    <recommendedName>
        <fullName evidence="3">Double zinc ribbon domain-containing protein</fullName>
    </recommendedName>
</protein>